<dbReference type="GO" id="GO:0003676">
    <property type="term" value="F:nucleic acid binding"/>
    <property type="evidence" value="ECO:0007669"/>
    <property type="project" value="InterPro"/>
</dbReference>
<keyword evidence="3" id="KW-1185">Reference proteome</keyword>
<accession>A0AAQ3NED5</accession>
<dbReference type="PANTHER" id="PTHR37984:SF5">
    <property type="entry name" value="PROTEIN NYNRIN-LIKE"/>
    <property type="match status" value="1"/>
</dbReference>
<dbReference type="InterPro" id="IPR050951">
    <property type="entry name" value="Retrovirus_Pol_polyprotein"/>
</dbReference>
<dbReference type="PANTHER" id="PTHR37984">
    <property type="entry name" value="PROTEIN CBG26694"/>
    <property type="match status" value="1"/>
</dbReference>
<evidence type="ECO:0000313" key="2">
    <source>
        <dbReference type="EMBL" id="WVZ08097.1"/>
    </source>
</evidence>
<dbReference type="InterPro" id="IPR043502">
    <property type="entry name" value="DNA/RNA_pol_sf"/>
</dbReference>
<feature type="domain" description="Integrase catalytic" evidence="1">
    <location>
        <begin position="423"/>
        <end position="574"/>
    </location>
</feature>
<dbReference type="Pfam" id="PF17921">
    <property type="entry name" value="Integrase_H2C2"/>
    <property type="match status" value="1"/>
</dbReference>
<dbReference type="AlphaFoldDB" id="A0AAQ3NED5"/>
<protein>
    <recommendedName>
        <fullName evidence="1">Integrase catalytic domain-containing protein</fullName>
    </recommendedName>
</protein>
<dbReference type="PROSITE" id="PS50994">
    <property type="entry name" value="INTEGRASE"/>
    <property type="match status" value="1"/>
</dbReference>
<evidence type="ECO:0000259" key="1">
    <source>
        <dbReference type="PROSITE" id="PS50994"/>
    </source>
</evidence>
<dbReference type="InterPro" id="IPR036397">
    <property type="entry name" value="RNaseH_sf"/>
</dbReference>
<dbReference type="Gene3D" id="3.30.420.10">
    <property type="entry name" value="Ribonuclease H-like superfamily/Ribonuclease H"/>
    <property type="match status" value="1"/>
</dbReference>
<dbReference type="InterPro" id="IPR041588">
    <property type="entry name" value="Integrase_H2C2"/>
</dbReference>
<dbReference type="CDD" id="cd01647">
    <property type="entry name" value="RT_LTR"/>
    <property type="match status" value="1"/>
</dbReference>
<dbReference type="EMBL" id="CP144695">
    <property type="protein sequence ID" value="WVZ08097.1"/>
    <property type="molecule type" value="Genomic_DNA"/>
</dbReference>
<dbReference type="SUPFAM" id="SSF53098">
    <property type="entry name" value="Ribonuclease H-like"/>
    <property type="match status" value="1"/>
</dbReference>
<dbReference type="SUPFAM" id="SSF56672">
    <property type="entry name" value="DNA/RNA polymerases"/>
    <property type="match status" value="1"/>
</dbReference>
<sequence length="649" mass="74847">MAHTHAITELFTLQFEQLDYSPKQQLQLNPDIDSELMLLLNNYKVVFSVPSGLPPSRSQNHFIPLLQGSEPVKVRPYRYPHSQKQQIEIMVQHMLKEGLIVPSTSPFSSPIILVKKKNGTWHFCTDYRALNAITVKDSFPIPSVDELIDELHGAQFFSKLGLHSSYHKILSLMDDVFQGLLRKFVLSTTLLGLLIYCILKLFCRNYNNINSLPNYLNALLAFNKLGVAMDKSKMQVVMDWPCPNNLKQLRGFVGLIGYYRRFINQYAVSTYTREFYAITEAIGSSIRNPNRSKKLKKAEEVIQTLKQQKWLHKLLGYDFTIEYKPGKDNIVADSLSRSYFMAWEVVSQDPHLKGVLDLCLLNQPSNPHYSVHDNLLFWKGRLVIPQSHALIQHILHEFHSSLMGEHAGFTRSLARIAAQFYWKGVNKDDDIAMDFITGLPSSNDFMVILVVVDRLSKYGHFPPLKADYSNKSVVEIFVKSVVKLHGIPKIIVSDRDKQLFKLSGTSLNMSTAYHPQSDGQSESLNKCLEMYLRCFTYESPKYWAKLLPWAEYRYNTSYHHSCGRTPFTIVYGRDPPALVKYTLNPHNSPSVQEQLLQRDVIISKFKFNLHKAQQYMKKQADKKRKFMELQIGELVLVKLQPYRQHFVAL</sequence>
<organism evidence="2 3">
    <name type="scientific">Vigna mungo</name>
    <name type="common">Black gram</name>
    <name type="synonym">Phaseolus mungo</name>
    <dbReference type="NCBI Taxonomy" id="3915"/>
    <lineage>
        <taxon>Eukaryota</taxon>
        <taxon>Viridiplantae</taxon>
        <taxon>Streptophyta</taxon>
        <taxon>Embryophyta</taxon>
        <taxon>Tracheophyta</taxon>
        <taxon>Spermatophyta</taxon>
        <taxon>Magnoliopsida</taxon>
        <taxon>eudicotyledons</taxon>
        <taxon>Gunneridae</taxon>
        <taxon>Pentapetalae</taxon>
        <taxon>rosids</taxon>
        <taxon>fabids</taxon>
        <taxon>Fabales</taxon>
        <taxon>Fabaceae</taxon>
        <taxon>Papilionoideae</taxon>
        <taxon>50 kb inversion clade</taxon>
        <taxon>NPAAA clade</taxon>
        <taxon>indigoferoid/millettioid clade</taxon>
        <taxon>Phaseoleae</taxon>
        <taxon>Vigna</taxon>
    </lineage>
</organism>
<dbReference type="InterPro" id="IPR001584">
    <property type="entry name" value="Integrase_cat-core"/>
</dbReference>
<dbReference type="InterPro" id="IPR012337">
    <property type="entry name" value="RNaseH-like_sf"/>
</dbReference>
<dbReference type="GO" id="GO:0015074">
    <property type="term" value="P:DNA integration"/>
    <property type="evidence" value="ECO:0007669"/>
    <property type="project" value="InterPro"/>
</dbReference>
<gene>
    <name evidence="2" type="ORF">V8G54_021443</name>
</gene>
<reference evidence="2 3" key="1">
    <citation type="journal article" date="2023" name="Life. Sci Alliance">
        <title>Evolutionary insights into 3D genome organization and epigenetic landscape of Vigna mungo.</title>
        <authorList>
            <person name="Junaid A."/>
            <person name="Singh B."/>
            <person name="Bhatia S."/>
        </authorList>
    </citation>
    <scope>NUCLEOTIDE SEQUENCE [LARGE SCALE GENOMIC DNA]</scope>
    <source>
        <strain evidence="2">Urdbean</strain>
    </source>
</reference>
<dbReference type="Gene3D" id="1.10.340.70">
    <property type="match status" value="1"/>
</dbReference>
<name>A0AAQ3NED5_VIGMU</name>
<proteinExistence type="predicted"/>
<dbReference type="InterPro" id="IPR043128">
    <property type="entry name" value="Rev_trsase/Diguanyl_cyclase"/>
</dbReference>
<dbReference type="Gene3D" id="3.30.70.270">
    <property type="match status" value="2"/>
</dbReference>
<dbReference type="Gene3D" id="3.10.10.10">
    <property type="entry name" value="HIV Type 1 Reverse Transcriptase, subunit A, domain 1"/>
    <property type="match status" value="1"/>
</dbReference>
<evidence type="ECO:0000313" key="3">
    <source>
        <dbReference type="Proteomes" id="UP001374535"/>
    </source>
</evidence>
<dbReference type="Proteomes" id="UP001374535">
    <property type="component" value="Chromosome 6"/>
</dbReference>